<gene>
    <name evidence="1" type="ORF">TCM_006025</name>
</gene>
<reference evidence="1 2" key="1">
    <citation type="journal article" date="2013" name="Genome Biol.">
        <title>The genome sequence of the most widely cultivated cacao type and its use to identify candidate genes regulating pod color.</title>
        <authorList>
            <person name="Motamayor J.C."/>
            <person name="Mockaitis K."/>
            <person name="Schmutz J."/>
            <person name="Haiminen N."/>
            <person name="Iii D.L."/>
            <person name="Cornejo O."/>
            <person name="Findley S.D."/>
            <person name="Zheng P."/>
            <person name="Utro F."/>
            <person name="Royaert S."/>
            <person name="Saski C."/>
            <person name="Jenkins J."/>
            <person name="Podicheti R."/>
            <person name="Zhao M."/>
            <person name="Scheffler B.E."/>
            <person name="Stack J.C."/>
            <person name="Feltus F.A."/>
            <person name="Mustiga G.M."/>
            <person name="Amores F."/>
            <person name="Phillips W."/>
            <person name="Marelli J.P."/>
            <person name="May G.D."/>
            <person name="Shapiro H."/>
            <person name="Ma J."/>
            <person name="Bustamante C.D."/>
            <person name="Schnell R.J."/>
            <person name="Main D."/>
            <person name="Gilbert D."/>
            <person name="Parida L."/>
            <person name="Kuhn D.N."/>
        </authorList>
    </citation>
    <scope>NUCLEOTIDE SEQUENCE [LARGE SCALE GENOMIC DNA]</scope>
    <source>
        <strain evidence="2">cv. Matina 1-6</strain>
    </source>
</reference>
<keyword evidence="2" id="KW-1185">Reference proteome</keyword>
<dbReference type="Gramene" id="EOX96882">
    <property type="protein sequence ID" value="EOX96882"/>
    <property type="gene ID" value="TCM_006025"/>
</dbReference>
<name>A0A061DWU8_THECC</name>
<organism evidence="1 2">
    <name type="scientific">Theobroma cacao</name>
    <name type="common">Cacao</name>
    <name type="synonym">Cocoa</name>
    <dbReference type="NCBI Taxonomy" id="3641"/>
    <lineage>
        <taxon>Eukaryota</taxon>
        <taxon>Viridiplantae</taxon>
        <taxon>Streptophyta</taxon>
        <taxon>Embryophyta</taxon>
        <taxon>Tracheophyta</taxon>
        <taxon>Spermatophyta</taxon>
        <taxon>Magnoliopsida</taxon>
        <taxon>eudicotyledons</taxon>
        <taxon>Gunneridae</taxon>
        <taxon>Pentapetalae</taxon>
        <taxon>rosids</taxon>
        <taxon>malvids</taxon>
        <taxon>Malvales</taxon>
        <taxon>Malvaceae</taxon>
        <taxon>Byttnerioideae</taxon>
        <taxon>Theobroma</taxon>
    </lineage>
</organism>
<dbReference type="EMBL" id="CM001880">
    <property type="protein sequence ID" value="EOX96882.1"/>
    <property type="molecule type" value="Genomic_DNA"/>
</dbReference>
<dbReference type="InParanoid" id="A0A061DWU8"/>
<dbReference type="HOGENOM" id="CLU_2817584_0_0_1"/>
<proteinExistence type="predicted"/>
<evidence type="ECO:0000313" key="1">
    <source>
        <dbReference type="EMBL" id="EOX96882.1"/>
    </source>
</evidence>
<dbReference type="AlphaFoldDB" id="A0A061DWU8"/>
<dbReference type="Proteomes" id="UP000026915">
    <property type="component" value="Chromosome 2"/>
</dbReference>
<protein>
    <submittedName>
        <fullName evidence="1">Uncharacterized protein</fullName>
    </submittedName>
</protein>
<accession>A0A061DWU8</accession>
<sequence length="67" mass="7793">MFLERKATISNNGISQRTVKHTHKHIESIFDKNTKLCLLKAVGINIIKSKRKRDRVLSKVKEGRKSY</sequence>
<evidence type="ECO:0000313" key="2">
    <source>
        <dbReference type="Proteomes" id="UP000026915"/>
    </source>
</evidence>